<reference evidence="1" key="1">
    <citation type="submission" date="2021-02" db="EMBL/GenBank/DDBJ databases">
        <authorList>
            <person name="Dougan E. K."/>
            <person name="Rhodes N."/>
            <person name="Thang M."/>
            <person name="Chan C."/>
        </authorList>
    </citation>
    <scope>NUCLEOTIDE SEQUENCE</scope>
</reference>
<dbReference type="Proteomes" id="UP000649617">
    <property type="component" value="Unassembled WGS sequence"/>
</dbReference>
<name>A0A812Y1A9_SYMPI</name>
<sequence>DVFAFDTFFNDLFTHSIPPSDEKDGVRLSIIIWAVEGKSLAVPTMTRQGRGFPKPEEVKWTDWDLTEGLWSDSRALSGL</sequence>
<comment type="caution">
    <text evidence="1">The sequence shown here is derived from an EMBL/GenBank/DDBJ whole genome shotgun (WGS) entry which is preliminary data.</text>
</comment>
<evidence type="ECO:0000313" key="1">
    <source>
        <dbReference type="EMBL" id="CAE7756181.1"/>
    </source>
</evidence>
<dbReference type="EMBL" id="CAJNIZ010046760">
    <property type="protein sequence ID" value="CAE7756181.1"/>
    <property type="molecule type" value="Genomic_DNA"/>
</dbReference>
<keyword evidence="2" id="KW-1185">Reference proteome</keyword>
<accession>A0A812Y1A9</accession>
<protein>
    <submittedName>
        <fullName evidence="1">Uncharacterized protein</fullName>
    </submittedName>
</protein>
<organism evidence="1 2">
    <name type="scientific">Symbiodinium pilosum</name>
    <name type="common">Dinoflagellate</name>
    <dbReference type="NCBI Taxonomy" id="2952"/>
    <lineage>
        <taxon>Eukaryota</taxon>
        <taxon>Sar</taxon>
        <taxon>Alveolata</taxon>
        <taxon>Dinophyceae</taxon>
        <taxon>Suessiales</taxon>
        <taxon>Symbiodiniaceae</taxon>
        <taxon>Symbiodinium</taxon>
    </lineage>
</organism>
<dbReference type="AlphaFoldDB" id="A0A812Y1A9"/>
<dbReference type="OrthoDB" id="10527954at2759"/>
<evidence type="ECO:0000313" key="2">
    <source>
        <dbReference type="Proteomes" id="UP000649617"/>
    </source>
</evidence>
<proteinExistence type="predicted"/>
<gene>
    <name evidence="1" type="ORF">SPIL2461_LOCUS21985</name>
</gene>
<feature type="non-terminal residue" evidence="1">
    <location>
        <position position="79"/>
    </location>
</feature>